<dbReference type="EMBL" id="CAJPIZ010000777">
    <property type="protein sequence ID" value="CAG2102261.1"/>
    <property type="molecule type" value="Genomic_DNA"/>
</dbReference>
<feature type="domain" description="tRNA synthetases class I catalytic" evidence="19">
    <location>
        <begin position="75"/>
        <end position="208"/>
    </location>
</feature>
<dbReference type="InterPro" id="IPR009080">
    <property type="entry name" value="tRNAsynth_Ia_anticodon-bd"/>
</dbReference>
<feature type="domain" description="tRNA synthetases class I catalytic" evidence="19">
    <location>
        <begin position="285"/>
        <end position="594"/>
    </location>
</feature>
<dbReference type="PANTHER" id="PTHR10890">
    <property type="entry name" value="CYSTEINYL-TRNA SYNTHETASE"/>
    <property type="match status" value="1"/>
</dbReference>
<evidence type="ECO:0000256" key="13">
    <source>
        <dbReference type="ARBA" id="ARBA00045476"/>
    </source>
</evidence>
<evidence type="ECO:0000259" key="19">
    <source>
        <dbReference type="Pfam" id="PF01406"/>
    </source>
</evidence>
<organism evidence="20">
    <name type="scientific">Medioppia subpectinata</name>
    <dbReference type="NCBI Taxonomy" id="1979941"/>
    <lineage>
        <taxon>Eukaryota</taxon>
        <taxon>Metazoa</taxon>
        <taxon>Ecdysozoa</taxon>
        <taxon>Arthropoda</taxon>
        <taxon>Chelicerata</taxon>
        <taxon>Arachnida</taxon>
        <taxon>Acari</taxon>
        <taxon>Acariformes</taxon>
        <taxon>Sarcoptiformes</taxon>
        <taxon>Oribatida</taxon>
        <taxon>Brachypylina</taxon>
        <taxon>Oppioidea</taxon>
        <taxon>Oppiidae</taxon>
        <taxon>Medioppia</taxon>
    </lineage>
</organism>
<dbReference type="GO" id="GO:0046872">
    <property type="term" value="F:metal ion binding"/>
    <property type="evidence" value="ECO:0007669"/>
    <property type="project" value="UniProtKB-KW"/>
</dbReference>
<gene>
    <name evidence="20" type="ORF">OSB1V03_LOCUS2301</name>
</gene>
<comment type="cofactor">
    <cofactor evidence="1">
        <name>Zn(2+)</name>
        <dbReference type="ChEBI" id="CHEBI:29105"/>
    </cofactor>
</comment>
<evidence type="ECO:0000256" key="3">
    <source>
        <dbReference type="ARBA" id="ARBA00012832"/>
    </source>
</evidence>
<dbReference type="Proteomes" id="UP000759131">
    <property type="component" value="Unassembled WGS sequence"/>
</dbReference>
<evidence type="ECO:0000256" key="7">
    <source>
        <dbReference type="ARBA" id="ARBA00022833"/>
    </source>
</evidence>
<evidence type="ECO:0000313" key="20">
    <source>
        <dbReference type="EMBL" id="CAD7621831.1"/>
    </source>
</evidence>
<dbReference type="PANTHER" id="PTHR10890:SF27">
    <property type="entry name" value="CYSTEINE--TRNA LIGASE, MITOCHONDRIAL-RELATED"/>
    <property type="match status" value="1"/>
</dbReference>
<comment type="similarity">
    <text evidence="2">Belongs to the class-I aminoacyl-tRNA synthetase family.</text>
</comment>
<comment type="catalytic activity">
    <reaction evidence="16">
        <text>S-sulfanyl-L-cysteine + L-cysteine = S-disulfanyl-L-cysteine + L-alanine</text>
        <dbReference type="Rhea" id="RHEA:78627"/>
        <dbReference type="ChEBI" id="CHEBI:35235"/>
        <dbReference type="ChEBI" id="CHEBI:57972"/>
        <dbReference type="ChEBI" id="CHEBI:58591"/>
        <dbReference type="ChEBI" id="CHEBI:229465"/>
    </reaction>
    <physiologicalReaction direction="left-to-right" evidence="16">
        <dbReference type="Rhea" id="RHEA:78628"/>
    </physiologicalReaction>
</comment>
<dbReference type="SUPFAM" id="SSF47323">
    <property type="entry name" value="Anticodon-binding domain of a subclass of class I aminoacyl-tRNA synthetases"/>
    <property type="match status" value="1"/>
</dbReference>
<evidence type="ECO:0000256" key="16">
    <source>
        <dbReference type="ARBA" id="ARBA00047731"/>
    </source>
</evidence>
<evidence type="ECO:0000256" key="5">
    <source>
        <dbReference type="ARBA" id="ARBA00022723"/>
    </source>
</evidence>
<evidence type="ECO:0000256" key="6">
    <source>
        <dbReference type="ARBA" id="ARBA00022741"/>
    </source>
</evidence>
<evidence type="ECO:0000256" key="10">
    <source>
        <dbReference type="ARBA" id="ARBA00023146"/>
    </source>
</evidence>
<comment type="catalytic activity">
    <reaction evidence="15">
        <text>2 L-cysteine = S-sulfanyl-L-cysteine + L-alanine</text>
        <dbReference type="Rhea" id="RHEA:78543"/>
        <dbReference type="ChEBI" id="CHEBI:35235"/>
        <dbReference type="ChEBI" id="CHEBI:57972"/>
        <dbReference type="ChEBI" id="CHEBI:58591"/>
    </reaction>
    <physiologicalReaction direction="left-to-right" evidence="15">
        <dbReference type="Rhea" id="RHEA:78544"/>
    </physiologicalReaction>
</comment>
<evidence type="ECO:0000256" key="8">
    <source>
        <dbReference type="ARBA" id="ARBA00022840"/>
    </source>
</evidence>
<dbReference type="EMBL" id="OC855352">
    <property type="protein sequence ID" value="CAD7621831.1"/>
    <property type="molecule type" value="Genomic_DNA"/>
</dbReference>
<dbReference type="AlphaFoldDB" id="A0A7R9KF89"/>
<sequence>MVLESAYGDYFIYPPDRNNGDYFIYPPDRNSMIGCETCIHVTPNLTANHIAVLKATYVTFTKTKEPLIVTERADTLDQHLVTMYCCGPTVYEDSHLGHAITYIRADLIRRALRHYHNISVLMAMNVTDIDDKIIAKAIETDSNYRKVSNHYYNSFIDDMKALNVLDADCYLRVTDHLKTIMDYINTIRDKGFAYINANNDINFDFNRFVDAFNITHTIGTDGSFNADKVSDKRLCPLEGRQTGRLSETKVQNNNELNARNERKVLLENSFTKTKEPLIVTERADTLDQHLVTMYCCGPTVYEDSHLGHAITYIRADLIRRALRHYHNISVLMAMNVTDIDDKIIVKAIETDSNYRKVSNHYYNSFIDDMKALNVLDADCYLRVTDHMKTIMDYINTIRDKGFAYINANNDINFDFNRFVDAFNITHTIGTDGSFNADKVSDKRSPKDFALWKAAKPGEPKWDLVTTDGIVIAGRPGWHIECSALAHKVFGHQIDVHFGGSDLRFPHHHCESCCCHAFYQTPDQPMNALYDWVRIWLHSGHLNLKSEKMSKSLGNVILIKDFLKSHSPNILRLFCIKLHYRSDLVYDENLLQEMKNIDKKLLDFTENLNLKIYEFSMENLSYDCIENRKHLKQSEFFKAIDETEKLILDGIADDLDLEMGLNAILLLAKQFNSTNDFSLLDLIRTKQVLNKWLDSMGLLYKQSSNKNDGQSVKESLVIKTFIKFRSDIRALALNSIIKSKNMSSNPQLISDEIQKNNKEMLSLCDAIRQDLDGFGIKFKARFAGF</sequence>
<keyword evidence="6" id="KW-0547">Nucleotide-binding</keyword>
<keyword evidence="9" id="KW-0648">Protein biosynthesis</keyword>
<comment type="function">
    <text evidence="12">Mitochondrial cysteine-specific aminoacyl-tRNA synthetase that catalyzes the ATP-dependent ligation of cysteine to tRNA(Cys).</text>
</comment>
<dbReference type="GO" id="GO:0006423">
    <property type="term" value="P:cysteinyl-tRNA aminoacylation"/>
    <property type="evidence" value="ECO:0007669"/>
    <property type="project" value="InterPro"/>
</dbReference>
<evidence type="ECO:0000256" key="12">
    <source>
        <dbReference type="ARBA" id="ARBA00043868"/>
    </source>
</evidence>
<dbReference type="GO" id="GO:0005737">
    <property type="term" value="C:cytoplasm"/>
    <property type="evidence" value="ECO:0007669"/>
    <property type="project" value="TreeGrafter"/>
</dbReference>
<reference evidence="20" key="1">
    <citation type="submission" date="2020-11" db="EMBL/GenBank/DDBJ databases">
        <authorList>
            <person name="Tran Van P."/>
        </authorList>
    </citation>
    <scope>NUCLEOTIDE SEQUENCE</scope>
</reference>
<evidence type="ECO:0000256" key="11">
    <source>
        <dbReference type="ARBA" id="ARBA00031499"/>
    </source>
</evidence>
<accession>A0A7R9KF89</accession>
<dbReference type="EC" id="6.1.1.16" evidence="3"/>
<dbReference type="InterPro" id="IPR014729">
    <property type="entry name" value="Rossmann-like_a/b/a_fold"/>
</dbReference>
<protein>
    <recommendedName>
        <fullName evidence="3">cysteine--tRNA ligase</fullName>
        <ecNumber evidence="3">6.1.1.16</ecNumber>
    </recommendedName>
    <alternativeName>
        <fullName evidence="11">Cysteinyl-tRNA synthetase</fullName>
    </alternativeName>
</protein>
<dbReference type="HAMAP" id="MF_00041">
    <property type="entry name" value="Cys_tRNA_synth"/>
    <property type="match status" value="1"/>
</dbReference>
<keyword evidence="8" id="KW-0067">ATP-binding</keyword>
<name>A0A7R9KF89_9ACAR</name>
<evidence type="ECO:0000256" key="4">
    <source>
        <dbReference type="ARBA" id="ARBA00022598"/>
    </source>
</evidence>
<evidence type="ECO:0000256" key="14">
    <source>
        <dbReference type="ARBA" id="ARBA00047499"/>
    </source>
</evidence>
<dbReference type="SUPFAM" id="SSF52374">
    <property type="entry name" value="Nucleotidylyl transferase"/>
    <property type="match status" value="2"/>
</dbReference>
<dbReference type="GO" id="GO:0004817">
    <property type="term" value="F:cysteine-tRNA ligase activity"/>
    <property type="evidence" value="ECO:0007669"/>
    <property type="project" value="UniProtKB-EC"/>
</dbReference>
<dbReference type="Pfam" id="PF01406">
    <property type="entry name" value="tRNA-synt_1e"/>
    <property type="match status" value="2"/>
</dbReference>
<dbReference type="Gene3D" id="3.40.50.620">
    <property type="entry name" value="HUPs"/>
    <property type="match status" value="2"/>
</dbReference>
<evidence type="ECO:0000256" key="2">
    <source>
        <dbReference type="ARBA" id="ARBA00005594"/>
    </source>
</evidence>
<dbReference type="OrthoDB" id="438179at2759"/>
<evidence type="ECO:0000256" key="9">
    <source>
        <dbReference type="ARBA" id="ARBA00022917"/>
    </source>
</evidence>
<evidence type="ECO:0000313" key="21">
    <source>
        <dbReference type="Proteomes" id="UP000759131"/>
    </source>
</evidence>
<comment type="catalytic activity">
    <reaction evidence="14">
        <text>S-disulfanyl-L-cysteine + tRNA(Cys) + ATP = (S)-disulfanyl-L-cysteinyl-tRNA(Cys) + AMP + diphosphate</text>
        <dbReference type="Rhea" id="RHEA:78651"/>
        <dbReference type="Rhea" id="RHEA-COMP:9661"/>
        <dbReference type="Rhea" id="RHEA-COMP:19120"/>
        <dbReference type="ChEBI" id="CHEBI:30616"/>
        <dbReference type="ChEBI" id="CHEBI:33019"/>
        <dbReference type="ChEBI" id="CHEBI:78442"/>
        <dbReference type="ChEBI" id="CHEBI:229465"/>
        <dbReference type="ChEBI" id="CHEBI:229521"/>
        <dbReference type="ChEBI" id="CHEBI:456215"/>
    </reaction>
    <physiologicalReaction direction="left-to-right" evidence="14">
        <dbReference type="Rhea" id="RHEA:78652"/>
    </physiologicalReaction>
</comment>
<evidence type="ECO:0000256" key="1">
    <source>
        <dbReference type="ARBA" id="ARBA00001947"/>
    </source>
</evidence>
<keyword evidence="10" id="KW-0030">Aminoacyl-tRNA synthetase</keyword>
<comment type="catalytic activity">
    <reaction evidence="17">
        <text>S-sulfanyl-L-cysteine + tRNA(Cys) + ATP = (S)-sulfanyl-L-cysteinyl-tRNA(Cys) + AMP + diphosphate</text>
        <dbReference type="Rhea" id="RHEA:78647"/>
        <dbReference type="Rhea" id="RHEA-COMP:9661"/>
        <dbReference type="Rhea" id="RHEA-COMP:19119"/>
        <dbReference type="ChEBI" id="CHEBI:30616"/>
        <dbReference type="ChEBI" id="CHEBI:33019"/>
        <dbReference type="ChEBI" id="CHEBI:58591"/>
        <dbReference type="ChEBI" id="CHEBI:78442"/>
        <dbReference type="ChEBI" id="CHEBI:229520"/>
        <dbReference type="ChEBI" id="CHEBI:456215"/>
    </reaction>
    <physiologicalReaction direction="left-to-right" evidence="17">
        <dbReference type="Rhea" id="RHEA:78648"/>
    </physiologicalReaction>
</comment>
<keyword evidence="4" id="KW-0436">Ligase</keyword>
<dbReference type="PRINTS" id="PR00983">
    <property type="entry name" value="TRNASYNTHCYS"/>
</dbReference>
<dbReference type="InterPro" id="IPR024909">
    <property type="entry name" value="Cys-tRNA/MSH_ligase"/>
</dbReference>
<dbReference type="GO" id="GO:0005524">
    <property type="term" value="F:ATP binding"/>
    <property type="evidence" value="ECO:0007669"/>
    <property type="project" value="UniProtKB-KW"/>
</dbReference>
<proteinExistence type="inferred from homology"/>
<evidence type="ECO:0000256" key="17">
    <source>
        <dbReference type="ARBA" id="ARBA00048609"/>
    </source>
</evidence>
<dbReference type="InterPro" id="IPR015803">
    <property type="entry name" value="Cys-tRNA-ligase"/>
</dbReference>
<evidence type="ECO:0000256" key="15">
    <source>
        <dbReference type="ARBA" id="ARBA00047548"/>
    </source>
</evidence>
<evidence type="ECO:0000256" key="18">
    <source>
        <dbReference type="ARBA" id="ARBA00049046"/>
    </source>
</evidence>
<dbReference type="InterPro" id="IPR032678">
    <property type="entry name" value="tRNA-synt_1_cat_dom"/>
</dbReference>
<comment type="function">
    <text evidence="13">In addition to its role as an aminoacyl-tRNA synthetase, has also cysteine persulfide synthase activity. Produces reactive persulfide species such as cysteine persulfide (CysSSH) from substrate cysteine and mediate direct incorporation of CysSSH into proteins during translations, resulting in protein persulfides and polysulfides. CysSSHs behave as potent antioxidants and cellular protectants.</text>
</comment>
<keyword evidence="7" id="KW-0862">Zinc</keyword>
<keyword evidence="5" id="KW-0479">Metal-binding</keyword>
<keyword evidence="21" id="KW-1185">Reference proteome</keyword>
<comment type="catalytic activity">
    <reaction evidence="18">
        <text>tRNA(Cys) + L-cysteine + ATP = L-cysteinyl-tRNA(Cys) + AMP + diphosphate</text>
        <dbReference type="Rhea" id="RHEA:17773"/>
        <dbReference type="Rhea" id="RHEA-COMP:9661"/>
        <dbReference type="Rhea" id="RHEA-COMP:9679"/>
        <dbReference type="ChEBI" id="CHEBI:30616"/>
        <dbReference type="ChEBI" id="CHEBI:33019"/>
        <dbReference type="ChEBI" id="CHEBI:35235"/>
        <dbReference type="ChEBI" id="CHEBI:78442"/>
        <dbReference type="ChEBI" id="CHEBI:78517"/>
        <dbReference type="ChEBI" id="CHEBI:456215"/>
        <dbReference type="EC" id="6.1.1.16"/>
    </reaction>
    <physiologicalReaction direction="right-to-left" evidence="18">
        <dbReference type="Rhea" id="RHEA:17775"/>
    </physiologicalReaction>
</comment>
<dbReference type="NCBIfam" id="TIGR00435">
    <property type="entry name" value="cysS"/>
    <property type="match status" value="1"/>
</dbReference>